<dbReference type="GO" id="GO:0007165">
    <property type="term" value="P:signal transduction"/>
    <property type="evidence" value="ECO:0007669"/>
    <property type="project" value="UniProtKB-KW"/>
</dbReference>
<keyword evidence="5 7" id="KW-0807">Transducer</keyword>
<evidence type="ECO:0000256" key="4">
    <source>
        <dbReference type="ARBA" id="ARBA00023136"/>
    </source>
</evidence>
<organism evidence="9 10">
    <name type="scientific">Noviherbaspirillum denitrificans</name>
    <dbReference type="NCBI Taxonomy" id="1968433"/>
    <lineage>
        <taxon>Bacteria</taxon>
        <taxon>Pseudomonadati</taxon>
        <taxon>Pseudomonadota</taxon>
        <taxon>Betaproteobacteria</taxon>
        <taxon>Burkholderiales</taxon>
        <taxon>Oxalobacteraceae</taxon>
        <taxon>Noviherbaspirillum</taxon>
    </lineage>
</organism>
<gene>
    <name evidence="9" type="ORF">AYR66_18320</name>
</gene>
<dbReference type="EMBL" id="LSTO01000001">
    <property type="protein sequence ID" value="OWW21137.1"/>
    <property type="molecule type" value="Genomic_DNA"/>
</dbReference>
<evidence type="ECO:0000256" key="3">
    <source>
        <dbReference type="ARBA" id="ARBA00022989"/>
    </source>
</evidence>
<dbReference type="PANTHER" id="PTHR32089">
    <property type="entry name" value="METHYL-ACCEPTING CHEMOTAXIS PROTEIN MCPB"/>
    <property type="match status" value="1"/>
</dbReference>
<keyword evidence="10" id="KW-1185">Reference proteome</keyword>
<dbReference type="OrthoDB" id="8724866at2"/>
<dbReference type="SUPFAM" id="SSF58104">
    <property type="entry name" value="Methyl-accepting chemotaxis protein (MCP) signaling domain"/>
    <property type="match status" value="1"/>
</dbReference>
<dbReference type="InterPro" id="IPR004090">
    <property type="entry name" value="Chemotax_Me-accpt_rcpt"/>
</dbReference>
<comment type="caution">
    <text evidence="9">The sequence shown here is derived from an EMBL/GenBank/DDBJ whole genome shotgun (WGS) entry which is preliminary data.</text>
</comment>
<comment type="subcellular location">
    <subcellularLocation>
        <location evidence="1">Membrane</location>
        <topology evidence="1">Multi-pass membrane protein</topology>
    </subcellularLocation>
</comment>
<name>A0A254TG41_9BURK</name>
<evidence type="ECO:0000313" key="10">
    <source>
        <dbReference type="Proteomes" id="UP000197535"/>
    </source>
</evidence>
<comment type="similarity">
    <text evidence="6">Belongs to the methyl-accepting chemotaxis (MCP) protein family.</text>
</comment>
<proteinExistence type="inferred from homology"/>
<accession>A0A254TG41</accession>
<dbReference type="Pfam" id="PF00015">
    <property type="entry name" value="MCPsignal"/>
    <property type="match status" value="1"/>
</dbReference>
<dbReference type="SMART" id="SM00283">
    <property type="entry name" value="MA"/>
    <property type="match status" value="1"/>
</dbReference>
<dbReference type="PROSITE" id="PS51257">
    <property type="entry name" value="PROKAR_LIPOPROTEIN"/>
    <property type="match status" value="1"/>
</dbReference>
<dbReference type="Gene3D" id="1.10.287.950">
    <property type="entry name" value="Methyl-accepting chemotaxis protein"/>
    <property type="match status" value="1"/>
</dbReference>
<dbReference type="Proteomes" id="UP000197535">
    <property type="component" value="Unassembled WGS sequence"/>
</dbReference>
<dbReference type="GO" id="GO:0006935">
    <property type="term" value="P:chemotaxis"/>
    <property type="evidence" value="ECO:0007669"/>
    <property type="project" value="InterPro"/>
</dbReference>
<reference evidence="9 10" key="1">
    <citation type="submission" date="2016-02" db="EMBL/GenBank/DDBJ databases">
        <authorList>
            <person name="Wen L."/>
            <person name="He K."/>
            <person name="Yang H."/>
        </authorList>
    </citation>
    <scope>NUCLEOTIDE SEQUENCE [LARGE SCALE GENOMIC DNA]</scope>
    <source>
        <strain evidence="9 10">TSA40</strain>
    </source>
</reference>
<evidence type="ECO:0000313" key="9">
    <source>
        <dbReference type="EMBL" id="OWW21137.1"/>
    </source>
</evidence>
<dbReference type="PANTHER" id="PTHR32089:SF119">
    <property type="entry name" value="METHYL-ACCEPTING CHEMOTAXIS PROTEIN CTPL"/>
    <property type="match status" value="1"/>
</dbReference>
<evidence type="ECO:0000256" key="1">
    <source>
        <dbReference type="ARBA" id="ARBA00004141"/>
    </source>
</evidence>
<evidence type="ECO:0000256" key="7">
    <source>
        <dbReference type="PROSITE-ProRule" id="PRU00284"/>
    </source>
</evidence>
<dbReference type="GO" id="GO:0016020">
    <property type="term" value="C:membrane"/>
    <property type="evidence" value="ECO:0007669"/>
    <property type="project" value="UniProtKB-SubCell"/>
</dbReference>
<dbReference type="PROSITE" id="PS50111">
    <property type="entry name" value="CHEMOTAXIS_TRANSDUC_2"/>
    <property type="match status" value="1"/>
</dbReference>
<keyword evidence="3" id="KW-1133">Transmembrane helix</keyword>
<dbReference type="InterPro" id="IPR004089">
    <property type="entry name" value="MCPsignal_dom"/>
</dbReference>
<evidence type="ECO:0000256" key="2">
    <source>
        <dbReference type="ARBA" id="ARBA00022692"/>
    </source>
</evidence>
<keyword evidence="2" id="KW-0812">Transmembrane</keyword>
<dbReference type="AlphaFoldDB" id="A0A254TG41"/>
<dbReference type="GO" id="GO:0004888">
    <property type="term" value="F:transmembrane signaling receptor activity"/>
    <property type="evidence" value="ECO:0007669"/>
    <property type="project" value="InterPro"/>
</dbReference>
<evidence type="ECO:0000256" key="6">
    <source>
        <dbReference type="ARBA" id="ARBA00029447"/>
    </source>
</evidence>
<keyword evidence="4" id="KW-0472">Membrane</keyword>
<dbReference type="PRINTS" id="PR00260">
    <property type="entry name" value="CHEMTRNSDUCR"/>
</dbReference>
<feature type="domain" description="Methyl-accepting transducer" evidence="8">
    <location>
        <begin position="96"/>
        <end position="296"/>
    </location>
</feature>
<protein>
    <submittedName>
        <fullName evidence="9">Chemotaxis protein</fullName>
    </submittedName>
</protein>
<sequence>MSARSWKRLCLAASICVVAASCWVLFDGAATAVARLLAALLPLAAAGILFSSGRNAHASAIRLPATVEMIEVPADPDEQQGFLVSEQEMHALHNRVQNLFSLLERTIADMARAGAVAKESGGSVDRAVMAVQQAVESVTTIGIYIDTSLQTYRKLVEQAATIGNIVEGIREISSQTNLLALNAAIEAARAGDSGRGFAVVAAEVKRLASRVDQSSNEIGKIAESLSRSSGDALRDAEKAAAQASVGRVGAEQAHEAMEEVIDGARKRVTIVSAINDALNDQSKLTTRLSREIQMLLQQGAAGRSDGPRDLANCVEK</sequence>
<evidence type="ECO:0000256" key="5">
    <source>
        <dbReference type="ARBA" id="ARBA00023224"/>
    </source>
</evidence>
<evidence type="ECO:0000259" key="8">
    <source>
        <dbReference type="PROSITE" id="PS50111"/>
    </source>
</evidence>